<keyword evidence="1" id="KW-1133">Transmembrane helix</keyword>
<feature type="transmembrane region" description="Helical" evidence="1">
    <location>
        <begin position="98"/>
        <end position="116"/>
    </location>
</feature>
<dbReference type="RefSeq" id="WP_148135811.1">
    <property type="nucleotide sequence ID" value="NZ_CP017634.1"/>
</dbReference>
<name>A0A3G1KVJ1_FORW1</name>
<evidence type="ECO:0000256" key="1">
    <source>
        <dbReference type="SAM" id="Phobius"/>
    </source>
</evidence>
<dbReference type="Proteomes" id="UP000323521">
    <property type="component" value="Chromosome"/>
</dbReference>
<feature type="transmembrane region" description="Helical" evidence="1">
    <location>
        <begin position="56"/>
        <end position="78"/>
    </location>
</feature>
<keyword evidence="3" id="KW-1185">Reference proteome</keyword>
<evidence type="ECO:0000313" key="3">
    <source>
        <dbReference type="Proteomes" id="UP000323521"/>
    </source>
</evidence>
<keyword evidence="1" id="KW-0472">Membrane</keyword>
<reference evidence="2 3" key="1">
    <citation type="submission" date="2016-10" db="EMBL/GenBank/DDBJ databases">
        <title>Complete Genome Sequence of Peptococcaceae strain DCMF.</title>
        <authorList>
            <person name="Edwards R.J."/>
            <person name="Holland S.I."/>
            <person name="Deshpande N.P."/>
            <person name="Wong Y.K."/>
            <person name="Ertan H."/>
            <person name="Manefield M."/>
            <person name="Russell T.L."/>
            <person name="Lee M.J."/>
        </authorList>
    </citation>
    <scope>NUCLEOTIDE SEQUENCE [LARGE SCALE GENOMIC DNA]</scope>
    <source>
        <strain evidence="2 3">DCMF</strain>
    </source>
</reference>
<evidence type="ECO:0008006" key="4">
    <source>
        <dbReference type="Google" id="ProtNLM"/>
    </source>
</evidence>
<dbReference type="EMBL" id="CP017634">
    <property type="protein sequence ID" value="ATW26498.1"/>
    <property type="molecule type" value="Genomic_DNA"/>
</dbReference>
<gene>
    <name evidence="2" type="ORF">DCMF_18630</name>
</gene>
<protein>
    <recommendedName>
        <fullName evidence="4">TM2 domain-containing protein</fullName>
    </recommendedName>
</protein>
<evidence type="ECO:0000313" key="2">
    <source>
        <dbReference type="EMBL" id="ATW26498.1"/>
    </source>
</evidence>
<keyword evidence="1" id="KW-0812">Transmembrane</keyword>
<dbReference type="AlphaFoldDB" id="A0A3G1KVJ1"/>
<sequence length="256" mass="28687">MTKKSKFVVFILSFIPGLSHLYVERKERAVIFFGLFFGVIFGVVGMSAITGTDDLLAILALGLPVIWFAALVDAFSWTNRSGEEKDTWAGEGRNFSNRKLITVALSVVPGAGHMYLGRQKQGVQLMSAFFFTAFLMGWLHMSLLLFVLPVLWFYAIFDAFHQVEKEQGQERESSAAEMGIFDWLGNYPKWVGWGLILLGSFVVFDRIVSPFLSWEIKNYIQTGLVSLVLIFSGIKLLTGSKVPVEEEDGDKCEDGE</sequence>
<accession>A0A3G1KVJ1</accession>
<feature type="transmembrane region" description="Helical" evidence="1">
    <location>
        <begin position="29"/>
        <end position="49"/>
    </location>
</feature>
<dbReference type="KEGG" id="fwa:DCMF_18630"/>
<feature type="transmembrane region" description="Helical" evidence="1">
    <location>
        <begin position="190"/>
        <end position="208"/>
    </location>
</feature>
<proteinExistence type="predicted"/>
<dbReference type="OrthoDB" id="82335at2"/>
<feature type="transmembrane region" description="Helical" evidence="1">
    <location>
        <begin position="128"/>
        <end position="155"/>
    </location>
</feature>
<organism evidence="2 3">
    <name type="scientific">Formimonas warabiya</name>
    <dbReference type="NCBI Taxonomy" id="1761012"/>
    <lineage>
        <taxon>Bacteria</taxon>
        <taxon>Bacillati</taxon>
        <taxon>Bacillota</taxon>
        <taxon>Clostridia</taxon>
        <taxon>Eubacteriales</taxon>
        <taxon>Peptococcaceae</taxon>
        <taxon>Candidatus Formimonas</taxon>
    </lineage>
</organism>